<protein>
    <recommendedName>
        <fullName evidence="4">RNase H type-1 domain-containing protein</fullName>
    </recommendedName>
</protein>
<feature type="region of interest" description="Disordered" evidence="1">
    <location>
        <begin position="151"/>
        <end position="178"/>
    </location>
</feature>
<reference evidence="2" key="1">
    <citation type="submission" date="2023-06" db="EMBL/GenBank/DDBJ databases">
        <title>Genome-scale phylogeny and comparative genomics of the fungal order Sordariales.</title>
        <authorList>
            <consortium name="Lawrence Berkeley National Laboratory"/>
            <person name="Hensen N."/>
            <person name="Bonometti L."/>
            <person name="Westerberg I."/>
            <person name="Brannstrom I.O."/>
            <person name="Guillou S."/>
            <person name="Cros-Aarteil S."/>
            <person name="Calhoun S."/>
            <person name="Haridas S."/>
            <person name="Kuo A."/>
            <person name="Mondo S."/>
            <person name="Pangilinan J."/>
            <person name="Riley R."/>
            <person name="Labutti K."/>
            <person name="Andreopoulos B."/>
            <person name="Lipzen A."/>
            <person name="Chen C."/>
            <person name="Yanf M."/>
            <person name="Daum C."/>
            <person name="Ng V."/>
            <person name="Clum A."/>
            <person name="Steindorff A."/>
            <person name="Ohm R."/>
            <person name="Martin F."/>
            <person name="Silar P."/>
            <person name="Natvig D."/>
            <person name="Lalanne C."/>
            <person name="Gautier V."/>
            <person name="Ament-Velasquez S.L."/>
            <person name="Kruys A."/>
            <person name="Hutchinson M.I."/>
            <person name="Powell A.J."/>
            <person name="Barry K."/>
            <person name="Miller A.N."/>
            <person name="Grigoriev I.V."/>
            <person name="Debuchy R."/>
            <person name="Gladieux P."/>
            <person name="Thoren M.H."/>
            <person name="Johannesson H."/>
        </authorList>
    </citation>
    <scope>NUCLEOTIDE SEQUENCE</scope>
    <source>
        <strain evidence="2">PSN4</strain>
    </source>
</reference>
<evidence type="ECO:0000313" key="3">
    <source>
        <dbReference type="Proteomes" id="UP001239445"/>
    </source>
</evidence>
<evidence type="ECO:0000313" key="2">
    <source>
        <dbReference type="EMBL" id="KAK1756446.1"/>
    </source>
</evidence>
<dbReference type="InterPro" id="IPR036397">
    <property type="entry name" value="RNaseH_sf"/>
</dbReference>
<sequence length="390" mass="43212">MKSSARKTKDQESQNTVNFNPMYHAPPLIYKMTRSLTTSRSVSTIHFDYSSPPRMPEPSEAPPIPKTSPDHQPGLWRRDETTFPPIWETTVTGEIYTFRWDDVSHLDQAVHPAGSQEFRGRVLYHESTQLASRRTRAKLALPVWVGSVARSSPTLATPSSPPSSKRDLSKKAKGGGGGGSSWAVYFGPNSVYNKTGILLSTDEITAAEISLKVEIESVHQAVEAIRDLRLRDFLGEYGHVYLFCSSDVLLKALTVWMPRWIGAGGRDSRGEQIVCFEELKRVYNALMELAGWMNVLLIKVQRGYVVPAEGLAERVLDVEEDKEEEEQGDVEDVLKLGCDILALGGSIMGSDSGVGEVAREQYQTVLTSFQKLRKGARAGLLSSPSTPDRR</sequence>
<proteinExistence type="predicted"/>
<evidence type="ECO:0000256" key="1">
    <source>
        <dbReference type="SAM" id="MobiDB-lite"/>
    </source>
</evidence>
<feature type="compositionally biased region" description="Pro residues" evidence="1">
    <location>
        <begin position="53"/>
        <end position="66"/>
    </location>
</feature>
<gene>
    <name evidence="2" type="ORF">QBC47DRAFT_413001</name>
</gene>
<feature type="region of interest" description="Disordered" evidence="1">
    <location>
        <begin position="46"/>
        <end position="81"/>
    </location>
</feature>
<dbReference type="Gene3D" id="3.30.420.10">
    <property type="entry name" value="Ribonuclease H-like superfamily/Ribonuclease H"/>
    <property type="match status" value="1"/>
</dbReference>
<feature type="region of interest" description="Disordered" evidence="1">
    <location>
        <begin position="1"/>
        <end position="21"/>
    </location>
</feature>
<dbReference type="Proteomes" id="UP001239445">
    <property type="component" value="Unassembled WGS sequence"/>
</dbReference>
<comment type="caution">
    <text evidence="2">The sequence shown here is derived from an EMBL/GenBank/DDBJ whole genome shotgun (WGS) entry which is preliminary data.</text>
</comment>
<dbReference type="EMBL" id="MU839832">
    <property type="protein sequence ID" value="KAK1756446.1"/>
    <property type="molecule type" value="Genomic_DNA"/>
</dbReference>
<organism evidence="2 3">
    <name type="scientific">Echria macrotheca</name>
    <dbReference type="NCBI Taxonomy" id="438768"/>
    <lineage>
        <taxon>Eukaryota</taxon>
        <taxon>Fungi</taxon>
        <taxon>Dikarya</taxon>
        <taxon>Ascomycota</taxon>
        <taxon>Pezizomycotina</taxon>
        <taxon>Sordariomycetes</taxon>
        <taxon>Sordariomycetidae</taxon>
        <taxon>Sordariales</taxon>
        <taxon>Schizotheciaceae</taxon>
        <taxon>Echria</taxon>
    </lineage>
</organism>
<dbReference type="AlphaFoldDB" id="A0AAJ0F650"/>
<name>A0AAJ0F650_9PEZI</name>
<evidence type="ECO:0008006" key="4">
    <source>
        <dbReference type="Google" id="ProtNLM"/>
    </source>
</evidence>
<dbReference type="GO" id="GO:0003676">
    <property type="term" value="F:nucleic acid binding"/>
    <property type="evidence" value="ECO:0007669"/>
    <property type="project" value="InterPro"/>
</dbReference>
<accession>A0AAJ0F650</accession>
<keyword evidence="3" id="KW-1185">Reference proteome</keyword>